<gene>
    <name evidence="3" type="ORF">MSPICULIGERA_LOCUS17034</name>
</gene>
<feature type="non-terminal residue" evidence="3">
    <location>
        <position position="1"/>
    </location>
</feature>
<feature type="transmembrane region" description="Helical" evidence="1">
    <location>
        <begin position="120"/>
        <end position="142"/>
    </location>
</feature>
<organism evidence="3 4">
    <name type="scientific">Mesorhabditis spiculigera</name>
    <dbReference type="NCBI Taxonomy" id="96644"/>
    <lineage>
        <taxon>Eukaryota</taxon>
        <taxon>Metazoa</taxon>
        <taxon>Ecdysozoa</taxon>
        <taxon>Nematoda</taxon>
        <taxon>Chromadorea</taxon>
        <taxon>Rhabditida</taxon>
        <taxon>Rhabditina</taxon>
        <taxon>Rhabditomorpha</taxon>
        <taxon>Rhabditoidea</taxon>
        <taxon>Rhabditidae</taxon>
        <taxon>Mesorhabditinae</taxon>
        <taxon>Mesorhabditis</taxon>
    </lineage>
</organism>
<keyword evidence="1" id="KW-0472">Membrane</keyword>
<keyword evidence="1" id="KW-0812">Transmembrane</keyword>
<feature type="domain" description="CX" evidence="2">
    <location>
        <begin position="50"/>
        <end position="108"/>
    </location>
</feature>
<dbReference type="PANTHER" id="PTHR47520">
    <property type="entry name" value="CX DOMAIN-CONTAINING PROTEIN-RELATED"/>
    <property type="match status" value="1"/>
</dbReference>
<name>A0AA36G5D2_9BILA</name>
<comment type="caution">
    <text evidence="3">The sequence shown here is derived from an EMBL/GenBank/DDBJ whole genome shotgun (WGS) entry which is preliminary data.</text>
</comment>
<sequence length="161" mass="18561">MRTIKTGSIEKTLRFRSTLFATGSVYLWARNDHFLIAEPDKPILFENSKYYWDSQYYYDDDISRIQCVNAIDPLDPQFGKVHFPNGTKAREIVWSCPKSAECCGYECCLDDGFFASTLRIALLVLALAIAVFFILECGRWALHCISQFHNNKDFEPVPTRI</sequence>
<evidence type="ECO:0000313" key="3">
    <source>
        <dbReference type="EMBL" id="CAJ0578793.1"/>
    </source>
</evidence>
<dbReference type="InterPro" id="IPR002619">
    <property type="entry name" value="CX"/>
</dbReference>
<reference evidence="3" key="1">
    <citation type="submission" date="2023-06" db="EMBL/GenBank/DDBJ databases">
        <authorList>
            <person name="Delattre M."/>
        </authorList>
    </citation>
    <scope>NUCLEOTIDE SEQUENCE</scope>
    <source>
        <strain evidence="3">AF72</strain>
    </source>
</reference>
<dbReference type="PANTHER" id="PTHR47520:SF13">
    <property type="entry name" value="PROTEIN CBG10012"/>
    <property type="match status" value="1"/>
</dbReference>
<evidence type="ECO:0000259" key="2">
    <source>
        <dbReference type="Pfam" id="PF01705"/>
    </source>
</evidence>
<proteinExistence type="predicted"/>
<evidence type="ECO:0000256" key="1">
    <source>
        <dbReference type="SAM" id="Phobius"/>
    </source>
</evidence>
<dbReference type="EMBL" id="CATQJA010002654">
    <property type="protein sequence ID" value="CAJ0578793.1"/>
    <property type="molecule type" value="Genomic_DNA"/>
</dbReference>
<dbReference type="Pfam" id="PF01705">
    <property type="entry name" value="CX"/>
    <property type="match status" value="1"/>
</dbReference>
<evidence type="ECO:0000313" key="4">
    <source>
        <dbReference type="Proteomes" id="UP001177023"/>
    </source>
</evidence>
<protein>
    <recommendedName>
        <fullName evidence="2">CX domain-containing protein</fullName>
    </recommendedName>
</protein>
<dbReference type="Proteomes" id="UP001177023">
    <property type="component" value="Unassembled WGS sequence"/>
</dbReference>
<dbReference type="AlphaFoldDB" id="A0AA36G5D2"/>
<keyword evidence="1" id="KW-1133">Transmembrane helix</keyword>
<accession>A0AA36G5D2</accession>
<keyword evidence="4" id="KW-1185">Reference proteome</keyword>